<dbReference type="GO" id="GO:0016787">
    <property type="term" value="F:hydrolase activity"/>
    <property type="evidence" value="ECO:0007669"/>
    <property type="project" value="UniProtKB-KW"/>
</dbReference>
<dbReference type="SUPFAM" id="SSF56281">
    <property type="entry name" value="Metallo-hydrolase/oxidoreductase"/>
    <property type="match status" value="1"/>
</dbReference>
<dbReference type="Gene3D" id="3.60.15.10">
    <property type="entry name" value="Ribonuclease Z/Hydroxyacylglutathione hydrolase-like"/>
    <property type="match status" value="1"/>
</dbReference>
<comment type="similarity">
    <text evidence="1">Belongs to the metallo-beta-lactamase superfamily.</text>
</comment>
<reference evidence="6" key="1">
    <citation type="submission" date="2023-10" db="EMBL/GenBank/DDBJ databases">
        <title>Screening of Alkalihalophilus pseudofirmusBZ-TG-HK211 and Its Alleviation of Salt Stress on Rapeseed Growth.</title>
        <authorList>
            <person name="Zhao B."/>
            <person name="Guo T."/>
        </authorList>
    </citation>
    <scope>NUCLEOTIDE SEQUENCE</scope>
    <source>
        <strain evidence="6">BZ-TG-HK211</strain>
    </source>
</reference>
<dbReference type="GO" id="GO:0046872">
    <property type="term" value="F:metal ion binding"/>
    <property type="evidence" value="ECO:0007669"/>
    <property type="project" value="UniProtKB-KW"/>
</dbReference>
<gene>
    <name evidence="6" type="ORF">RYX45_12400</name>
</gene>
<dbReference type="SMART" id="SM00849">
    <property type="entry name" value="Lactamase_B"/>
    <property type="match status" value="1"/>
</dbReference>
<evidence type="ECO:0000313" key="6">
    <source>
        <dbReference type="EMBL" id="MDV2885982.1"/>
    </source>
</evidence>
<dbReference type="InterPro" id="IPR051013">
    <property type="entry name" value="MBL_superfamily_lactonases"/>
</dbReference>
<feature type="domain" description="Metallo-beta-lactamase" evidence="5">
    <location>
        <begin position="50"/>
        <end position="257"/>
    </location>
</feature>
<dbReference type="InterPro" id="IPR036866">
    <property type="entry name" value="RibonucZ/Hydroxyglut_hydro"/>
</dbReference>
<name>A0AAJ2NPD5_ALKPS</name>
<dbReference type="PANTHER" id="PTHR42978:SF6">
    <property type="entry name" value="QUORUM-QUENCHING LACTONASE YTNP-RELATED"/>
    <property type="match status" value="1"/>
</dbReference>
<evidence type="ECO:0000313" key="7">
    <source>
        <dbReference type="Proteomes" id="UP001285636"/>
    </source>
</evidence>
<dbReference type="RefSeq" id="WP_323466902.1">
    <property type="nucleotide sequence ID" value="NZ_CP144224.1"/>
</dbReference>
<dbReference type="Pfam" id="PF00753">
    <property type="entry name" value="Lactamase_B"/>
    <property type="match status" value="1"/>
</dbReference>
<evidence type="ECO:0000256" key="2">
    <source>
        <dbReference type="ARBA" id="ARBA00022723"/>
    </source>
</evidence>
<evidence type="ECO:0000256" key="1">
    <source>
        <dbReference type="ARBA" id="ARBA00007749"/>
    </source>
</evidence>
<dbReference type="Proteomes" id="UP001285636">
    <property type="component" value="Unassembled WGS sequence"/>
</dbReference>
<keyword evidence="3" id="KW-0378">Hydrolase</keyword>
<protein>
    <submittedName>
        <fullName evidence="6">MBL fold metallo-hydrolase</fullName>
    </submittedName>
</protein>
<dbReference type="InterPro" id="IPR001279">
    <property type="entry name" value="Metallo-B-lactamas"/>
</dbReference>
<organism evidence="6 7">
    <name type="scientific">Alkalihalophilus pseudofirmus</name>
    <name type="common">Bacillus pseudofirmus</name>
    <dbReference type="NCBI Taxonomy" id="79885"/>
    <lineage>
        <taxon>Bacteria</taxon>
        <taxon>Bacillati</taxon>
        <taxon>Bacillota</taxon>
        <taxon>Bacilli</taxon>
        <taxon>Bacillales</taxon>
        <taxon>Bacillaceae</taxon>
        <taxon>Alkalihalophilus</taxon>
    </lineage>
</organism>
<evidence type="ECO:0000259" key="5">
    <source>
        <dbReference type="SMART" id="SM00849"/>
    </source>
</evidence>
<accession>A0AAJ2NPD5</accession>
<dbReference type="CDD" id="cd07728">
    <property type="entry name" value="YtnP-like_MBL-fold"/>
    <property type="match status" value="1"/>
</dbReference>
<keyword evidence="2" id="KW-0479">Metal-binding</keyword>
<evidence type="ECO:0000256" key="3">
    <source>
        <dbReference type="ARBA" id="ARBA00022801"/>
    </source>
</evidence>
<dbReference type="EMBL" id="JAWJAY010000002">
    <property type="protein sequence ID" value="MDV2885982.1"/>
    <property type="molecule type" value="Genomic_DNA"/>
</dbReference>
<dbReference type="AlphaFoldDB" id="A0AAJ2NPD5"/>
<dbReference type="PANTHER" id="PTHR42978">
    <property type="entry name" value="QUORUM-QUENCHING LACTONASE YTNP-RELATED-RELATED"/>
    <property type="match status" value="1"/>
</dbReference>
<comment type="caution">
    <text evidence="6">The sequence shown here is derived from an EMBL/GenBank/DDBJ whole genome shotgun (WGS) entry which is preliminary data.</text>
</comment>
<sequence>MENLERDGMKMTWLNGGVTHMDGGAMFGVVPKPLWSRKYPHNENNQIELRTDPILIQKDGKNILMESGIGNGRFSDKQKRNYGIKEESSIERNLQELGMTTADIDIVMMTHMHFDHASGLAKEEDGQWVPTFENAVIYTSEIEWNEMKNPNVRSQNTYWEQNWKPIEQQVKTFKEEIEPIPGVKLVHTGGHSDGHCILVLEHGGETFIHLADIMPTHAHANPLWVLAYDDFPMDSIFNKQKWQTYGKEKDAWYLFYHDYKYRAVKWNENGEIVESIEREQYVYSS</sequence>
<proteinExistence type="inferred from homology"/>
<keyword evidence="4" id="KW-0862">Zinc</keyword>
<evidence type="ECO:0000256" key="4">
    <source>
        <dbReference type="ARBA" id="ARBA00022833"/>
    </source>
</evidence>